<dbReference type="Gene3D" id="1.10.510.10">
    <property type="entry name" value="Transferase(Phosphotransferase) domain 1"/>
    <property type="match status" value="1"/>
</dbReference>
<dbReference type="Pfam" id="PF00069">
    <property type="entry name" value="Pkinase"/>
    <property type="match status" value="1"/>
</dbReference>
<dbReference type="GO" id="GO:0005524">
    <property type="term" value="F:ATP binding"/>
    <property type="evidence" value="ECO:0007669"/>
    <property type="project" value="InterPro"/>
</dbReference>
<reference evidence="5" key="1">
    <citation type="submission" date="2020-10" db="EMBL/GenBank/DDBJ databases">
        <authorList>
            <person name="Castelo-Branco R."/>
            <person name="Eusebio N."/>
            <person name="Adriana R."/>
            <person name="Vieira A."/>
            <person name="Brugerolle De Fraissinette N."/>
            <person name="Rezende De Castro R."/>
            <person name="Schneider M.P."/>
            <person name="Vasconcelos V."/>
            <person name="Leao P.N."/>
        </authorList>
    </citation>
    <scope>NUCLEOTIDE SEQUENCE</scope>
    <source>
        <strain evidence="5">LEGE 06105</strain>
    </source>
</reference>
<dbReference type="InterPro" id="IPR001680">
    <property type="entry name" value="WD40_rpt"/>
</dbReference>
<keyword evidence="5" id="KW-0723">Serine/threonine-protein kinase</keyword>
<dbReference type="SUPFAM" id="SSF56112">
    <property type="entry name" value="Protein kinase-like (PK-like)"/>
    <property type="match status" value="1"/>
</dbReference>
<evidence type="ECO:0000313" key="6">
    <source>
        <dbReference type="Proteomes" id="UP000620559"/>
    </source>
</evidence>
<dbReference type="InterPro" id="IPR036322">
    <property type="entry name" value="WD40_repeat_dom_sf"/>
</dbReference>
<evidence type="ECO:0000256" key="1">
    <source>
        <dbReference type="ARBA" id="ARBA00022574"/>
    </source>
</evidence>
<sequence>MTIYCLNPDCPNPLNDDLNQICVSCNTAILPLLRNRFRVIRVLSQEGTFGKTYLAQDLDKFNEPCVLKQFAPKIDGKWALNKAVELFEKEAQLLQKLGEHPQIPKLLAYFEQDNCLYLVQQFIDGKNLLEELEKRRENDVWLRCYNEKEIREFLLNLLPVLQFIHESGVVHRDIKPQNIIRRISPKELMGDLVLIDFGSSKQLQPKLKLKIGTSIGSHGYCAIEQIRDGLAYPASDLFSVGATSFHLITGISPFQLWTEHGYGWMSRWEKYLNYPLSDEFGDILDKLLKKDIEQRYQSAAEVIADLKQPQKYPVFLPPLKYVSQQFIPPTEIPTKPRYTNLKTLLMAIAAIIMFVAGEIWYWQTREAQVRNSKSIAQPSIQPVSKTKEQTNQGQLAVFQTLNLNYDSTSSIAIAPDSKTMITNSIFGVRLWSLVTKQEISVFNADNSKVNVVAIEPYGTKFVSAGNDKIIKIWNLATGQEIRTLQGHTQPIHALAFSPDGKILASGGDDNSVKLWNRSTGEEITSFNGHSSRVNSLAFDLQSKMLASGSFDGTIKIWDITTQKLLQTLSKNSSKIYSVNFIKKSGTTSNNSVIGSYNNAISMWNPITGEKIRTFKGHSQLITSTAVSSQRNLLASGGSDKTIKLWNLQTGELLITLRGHSGKIESLAFNKDGSILVSSAEDRTIKIWQISSLKVRG</sequence>
<gene>
    <name evidence="5" type="ORF">IQ247_24115</name>
</gene>
<dbReference type="AlphaFoldDB" id="A0A8J7F3T9"/>
<keyword evidence="1 3" id="KW-0853">WD repeat</keyword>
<dbReference type="PROSITE" id="PS50082">
    <property type="entry name" value="WD_REPEATS_2"/>
    <property type="match status" value="5"/>
</dbReference>
<feature type="repeat" description="WD" evidence="3">
    <location>
        <begin position="656"/>
        <end position="696"/>
    </location>
</feature>
<dbReference type="Proteomes" id="UP000620559">
    <property type="component" value="Unassembled WGS sequence"/>
</dbReference>
<dbReference type="InterPro" id="IPR019775">
    <property type="entry name" value="WD40_repeat_CS"/>
</dbReference>
<dbReference type="InterPro" id="IPR015943">
    <property type="entry name" value="WD40/YVTN_repeat-like_dom_sf"/>
</dbReference>
<keyword evidence="5" id="KW-0418">Kinase</keyword>
<keyword evidence="5" id="KW-0808">Transferase</keyword>
<dbReference type="NCBIfam" id="NF045510">
    <property type="entry name" value="4Cys_prefix_kin"/>
    <property type="match status" value="1"/>
</dbReference>
<dbReference type="PROSITE" id="PS00678">
    <property type="entry name" value="WD_REPEATS_1"/>
    <property type="match status" value="2"/>
</dbReference>
<dbReference type="PRINTS" id="PR00320">
    <property type="entry name" value="GPROTEINBRPT"/>
</dbReference>
<dbReference type="PANTHER" id="PTHR44019:SF8">
    <property type="entry name" value="POC1 CENTRIOLAR PROTEIN HOMOLOG"/>
    <property type="match status" value="1"/>
</dbReference>
<dbReference type="CDD" id="cd14014">
    <property type="entry name" value="STKc_PknB_like"/>
    <property type="match status" value="1"/>
</dbReference>
<comment type="caution">
    <text evidence="5">The sequence shown here is derived from an EMBL/GenBank/DDBJ whole genome shotgun (WGS) entry which is preliminary data.</text>
</comment>
<dbReference type="PANTHER" id="PTHR44019">
    <property type="entry name" value="WD REPEAT-CONTAINING PROTEIN 55"/>
    <property type="match status" value="1"/>
</dbReference>
<dbReference type="EMBL" id="JADEWL010000114">
    <property type="protein sequence ID" value="MBE9215713.1"/>
    <property type="molecule type" value="Genomic_DNA"/>
</dbReference>
<evidence type="ECO:0000259" key="4">
    <source>
        <dbReference type="PROSITE" id="PS50011"/>
    </source>
</evidence>
<dbReference type="RefSeq" id="WP_193923913.1">
    <property type="nucleotide sequence ID" value="NZ_JADEWL010000114.1"/>
</dbReference>
<accession>A0A8J7F3T9</accession>
<dbReference type="SMART" id="SM00220">
    <property type="entry name" value="S_TKc"/>
    <property type="match status" value="1"/>
</dbReference>
<feature type="repeat" description="WD" evidence="3">
    <location>
        <begin position="526"/>
        <end position="567"/>
    </location>
</feature>
<dbReference type="SUPFAM" id="SSF50978">
    <property type="entry name" value="WD40 repeat-like"/>
    <property type="match status" value="1"/>
</dbReference>
<dbReference type="InterPro" id="IPR020472">
    <property type="entry name" value="WD40_PAC1"/>
</dbReference>
<feature type="repeat" description="WD" evidence="3">
    <location>
        <begin position="484"/>
        <end position="525"/>
    </location>
</feature>
<evidence type="ECO:0000256" key="3">
    <source>
        <dbReference type="PROSITE-ProRule" id="PRU00221"/>
    </source>
</evidence>
<organism evidence="5 6">
    <name type="scientific">Plectonema cf. radiosum LEGE 06105</name>
    <dbReference type="NCBI Taxonomy" id="945769"/>
    <lineage>
        <taxon>Bacteria</taxon>
        <taxon>Bacillati</taxon>
        <taxon>Cyanobacteriota</taxon>
        <taxon>Cyanophyceae</taxon>
        <taxon>Oscillatoriophycideae</taxon>
        <taxon>Oscillatoriales</taxon>
        <taxon>Microcoleaceae</taxon>
        <taxon>Plectonema</taxon>
    </lineage>
</organism>
<dbReference type="PROSITE" id="PS50011">
    <property type="entry name" value="PROTEIN_KINASE_DOM"/>
    <property type="match status" value="1"/>
</dbReference>
<dbReference type="CDD" id="cd00200">
    <property type="entry name" value="WD40"/>
    <property type="match status" value="1"/>
</dbReference>
<keyword evidence="2" id="KW-0677">Repeat</keyword>
<dbReference type="PROSITE" id="PS50294">
    <property type="entry name" value="WD_REPEATS_REGION"/>
    <property type="match status" value="5"/>
</dbReference>
<dbReference type="SMART" id="SM00320">
    <property type="entry name" value="WD40"/>
    <property type="match status" value="7"/>
</dbReference>
<proteinExistence type="predicted"/>
<feature type="repeat" description="WD" evidence="3">
    <location>
        <begin position="614"/>
        <end position="655"/>
    </location>
</feature>
<dbReference type="InterPro" id="IPR011009">
    <property type="entry name" value="Kinase-like_dom_sf"/>
</dbReference>
<dbReference type="InterPro" id="IPR000719">
    <property type="entry name" value="Prot_kinase_dom"/>
</dbReference>
<name>A0A8J7F3T9_9CYAN</name>
<dbReference type="Pfam" id="PF00400">
    <property type="entry name" value="WD40"/>
    <property type="match status" value="5"/>
</dbReference>
<keyword evidence="6" id="KW-1185">Reference proteome</keyword>
<feature type="domain" description="Protein kinase" evidence="4">
    <location>
        <begin position="38"/>
        <end position="315"/>
    </location>
</feature>
<feature type="repeat" description="WD" evidence="3">
    <location>
        <begin position="442"/>
        <end position="483"/>
    </location>
</feature>
<dbReference type="GO" id="GO:0004674">
    <property type="term" value="F:protein serine/threonine kinase activity"/>
    <property type="evidence" value="ECO:0007669"/>
    <property type="project" value="UniProtKB-KW"/>
</dbReference>
<dbReference type="InterPro" id="IPR050505">
    <property type="entry name" value="WDR55/POC1"/>
</dbReference>
<evidence type="ECO:0000313" key="5">
    <source>
        <dbReference type="EMBL" id="MBE9215713.1"/>
    </source>
</evidence>
<dbReference type="Gene3D" id="2.130.10.10">
    <property type="entry name" value="YVTN repeat-like/Quinoprotein amine dehydrogenase"/>
    <property type="match status" value="3"/>
</dbReference>
<evidence type="ECO:0000256" key="2">
    <source>
        <dbReference type="ARBA" id="ARBA00022737"/>
    </source>
</evidence>
<protein>
    <submittedName>
        <fullName evidence="5">Serine/threonine protein kinase</fullName>
    </submittedName>
</protein>